<evidence type="ECO:0000256" key="7">
    <source>
        <dbReference type="ARBA" id="ARBA00022840"/>
    </source>
</evidence>
<accession>A0A2A4XEE1</accession>
<proteinExistence type="inferred from homology"/>
<dbReference type="Proteomes" id="UP000218767">
    <property type="component" value="Unassembled WGS sequence"/>
</dbReference>
<reference evidence="14" key="1">
    <citation type="submission" date="2017-08" db="EMBL/GenBank/DDBJ databases">
        <title>A dynamic microbial community with high functional redundancy inhabits the cold, oxic subseafloor aquifer.</title>
        <authorList>
            <person name="Tully B.J."/>
            <person name="Wheat C.G."/>
            <person name="Glazer B.T."/>
            <person name="Huber J.A."/>
        </authorList>
    </citation>
    <scope>NUCLEOTIDE SEQUENCE [LARGE SCALE GENOMIC DNA]</scope>
</reference>
<comment type="function">
    <text evidence="10">Catalyzes the phosphorylation of the position 2 hydroxy group of 4-diphosphocytidyl-2C-methyl-D-erythritol.</text>
</comment>
<dbReference type="Pfam" id="PF08544">
    <property type="entry name" value="GHMP_kinases_C"/>
    <property type="match status" value="1"/>
</dbReference>
<feature type="binding site" evidence="10">
    <location>
        <begin position="100"/>
        <end position="110"/>
    </location>
    <ligand>
        <name>ATP</name>
        <dbReference type="ChEBI" id="CHEBI:30616"/>
    </ligand>
</feature>
<evidence type="ECO:0000256" key="3">
    <source>
        <dbReference type="ARBA" id="ARBA00017473"/>
    </source>
</evidence>
<evidence type="ECO:0000256" key="6">
    <source>
        <dbReference type="ARBA" id="ARBA00022777"/>
    </source>
</evidence>
<dbReference type="InterPro" id="IPR013750">
    <property type="entry name" value="GHMP_kinase_C_dom"/>
</dbReference>
<comment type="similarity">
    <text evidence="1 10">Belongs to the GHMP kinase family. IspE subfamily.</text>
</comment>
<dbReference type="EC" id="2.7.1.148" evidence="2 10"/>
<dbReference type="InterPro" id="IPR036554">
    <property type="entry name" value="GHMP_kinase_C_sf"/>
</dbReference>
<evidence type="ECO:0000259" key="11">
    <source>
        <dbReference type="Pfam" id="PF00288"/>
    </source>
</evidence>
<dbReference type="SUPFAM" id="SSF54211">
    <property type="entry name" value="Ribosomal protein S5 domain 2-like"/>
    <property type="match status" value="1"/>
</dbReference>
<evidence type="ECO:0000256" key="9">
    <source>
        <dbReference type="ARBA" id="ARBA00032554"/>
    </source>
</evidence>
<organism evidence="13 14">
    <name type="scientific">SAR86 cluster bacterium</name>
    <dbReference type="NCBI Taxonomy" id="2030880"/>
    <lineage>
        <taxon>Bacteria</taxon>
        <taxon>Pseudomonadati</taxon>
        <taxon>Pseudomonadota</taxon>
        <taxon>Gammaproteobacteria</taxon>
        <taxon>SAR86 cluster</taxon>
    </lineage>
</organism>
<dbReference type="AlphaFoldDB" id="A0A2A4XEE1"/>
<gene>
    <name evidence="10" type="primary">ispE</name>
    <name evidence="13" type="ORF">COB20_02520</name>
</gene>
<evidence type="ECO:0000313" key="14">
    <source>
        <dbReference type="Proteomes" id="UP000218767"/>
    </source>
</evidence>
<feature type="active site" evidence="10">
    <location>
        <position position="142"/>
    </location>
</feature>
<keyword evidence="6 10" id="KW-0418">Kinase</keyword>
<evidence type="ECO:0000256" key="8">
    <source>
        <dbReference type="ARBA" id="ARBA00023229"/>
    </source>
</evidence>
<dbReference type="SUPFAM" id="SSF55060">
    <property type="entry name" value="GHMP Kinase, C-terminal domain"/>
    <property type="match status" value="1"/>
</dbReference>
<comment type="pathway">
    <text evidence="10">Isoprenoid biosynthesis; isopentenyl diphosphate biosynthesis via DXP pathway; isopentenyl diphosphate from 1-deoxy-D-xylulose 5-phosphate: step 3/6.</text>
</comment>
<protein>
    <recommendedName>
        <fullName evidence="3 10">4-diphosphocytidyl-2-C-methyl-D-erythritol kinase</fullName>
        <shortName evidence="10">CMK</shortName>
        <ecNumber evidence="2 10">2.7.1.148</ecNumber>
    </recommendedName>
    <alternativeName>
        <fullName evidence="9 10">4-(cytidine-5'-diphospho)-2-C-methyl-D-erythritol kinase</fullName>
    </alternativeName>
</protein>
<dbReference type="PANTHER" id="PTHR43527">
    <property type="entry name" value="4-DIPHOSPHOCYTIDYL-2-C-METHYL-D-ERYTHRITOL KINASE, CHLOROPLASTIC"/>
    <property type="match status" value="1"/>
</dbReference>
<dbReference type="GO" id="GO:0050515">
    <property type="term" value="F:4-(cytidine 5'-diphospho)-2-C-methyl-D-erythritol kinase activity"/>
    <property type="evidence" value="ECO:0007669"/>
    <property type="project" value="UniProtKB-UniRule"/>
</dbReference>
<evidence type="ECO:0000256" key="2">
    <source>
        <dbReference type="ARBA" id="ARBA00012052"/>
    </source>
</evidence>
<evidence type="ECO:0000256" key="10">
    <source>
        <dbReference type="HAMAP-Rule" id="MF_00061"/>
    </source>
</evidence>
<evidence type="ECO:0000256" key="1">
    <source>
        <dbReference type="ARBA" id="ARBA00009684"/>
    </source>
</evidence>
<dbReference type="Gene3D" id="3.30.70.890">
    <property type="entry name" value="GHMP kinase, C-terminal domain"/>
    <property type="match status" value="1"/>
</dbReference>
<comment type="catalytic activity">
    <reaction evidence="10">
        <text>4-CDP-2-C-methyl-D-erythritol + ATP = 4-CDP-2-C-methyl-D-erythritol 2-phosphate + ADP + H(+)</text>
        <dbReference type="Rhea" id="RHEA:18437"/>
        <dbReference type="ChEBI" id="CHEBI:15378"/>
        <dbReference type="ChEBI" id="CHEBI:30616"/>
        <dbReference type="ChEBI" id="CHEBI:57823"/>
        <dbReference type="ChEBI" id="CHEBI:57919"/>
        <dbReference type="ChEBI" id="CHEBI:456216"/>
        <dbReference type="EC" id="2.7.1.148"/>
    </reaction>
</comment>
<evidence type="ECO:0000256" key="5">
    <source>
        <dbReference type="ARBA" id="ARBA00022741"/>
    </source>
</evidence>
<dbReference type="InterPro" id="IPR004424">
    <property type="entry name" value="IspE"/>
</dbReference>
<sequence>MHPTQFLAPAKLNLFLHITGRRQDGYHELQTVFQLLDFGDRMAFEVSNDGILSLHLNFSEGVETDTPLDNNLVTSAAALLRLEAGNPLLGASISLNKRLPSGAGLGGGSSNAATCLAALNRLWELNLSTDQLCEIGIKLGADLPVFLRGKSAWAEGIGERLSPVELGDSWYLVVSPKCSVSTAEVFCHEHLTRNSPAIKMADFLAGSARNDCESVTRKLHPEVDQAFEILARFADFRMTGTGSSLFASFESEAAAKKVLNALPDDLPGFVAKGIDSLEQDYS</sequence>
<comment type="caution">
    <text evidence="13">The sequence shown here is derived from an EMBL/GenBank/DDBJ whole genome shotgun (WGS) entry which is preliminary data.</text>
</comment>
<feature type="active site" evidence="10">
    <location>
        <position position="11"/>
    </location>
</feature>
<feature type="domain" description="GHMP kinase N-terminal" evidence="11">
    <location>
        <begin position="71"/>
        <end position="149"/>
    </location>
</feature>
<dbReference type="EMBL" id="NVUL01000007">
    <property type="protein sequence ID" value="PCI80998.1"/>
    <property type="molecule type" value="Genomic_DNA"/>
</dbReference>
<dbReference type="GO" id="GO:0005524">
    <property type="term" value="F:ATP binding"/>
    <property type="evidence" value="ECO:0007669"/>
    <property type="project" value="UniProtKB-UniRule"/>
</dbReference>
<dbReference type="InterPro" id="IPR014721">
    <property type="entry name" value="Ribsml_uS5_D2-typ_fold_subgr"/>
</dbReference>
<dbReference type="GO" id="GO:0019288">
    <property type="term" value="P:isopentenyl diphosphate biosynthetic process, methylerythritol 4-phosphate pathway"/>
    <property type="evidence" value="ECO:0007669"/>
    <property type="project" value="UniProtKB-UniRule"/>
</dbReference>
<evidence type="ECO:0000256" key="4">
    <source>
        <dbReference type="ARBA" id="ARBA00022679"/>
    </source>
</evidence>
<dbReference type="UniPathway" id="UPA00056">
    <property type="reaction ID" value="UER00094"/>
</dbReference>
<dbReference type="Pfam" id="PF00288">
    <property type="entry name" value="GHMP_kinases_N"/>
    <property type="match status" value="1"/>
</dbReference>
<name>A0A2A4XEE1_9GAMM</name>
<dbReference type="HAMAP" id="MF_00061">
    <property type="entry name" value="IspE"/>
    <property type="match status" value="1"/>
</dbReference>
<dbReference type="GO" id="GO:0016114">
    <property type="term" value="P:terpenoid biosynthetic process"/>
    <property type="evidence" value="ECO:0007669"/>
    <property type="project" value="UniProtKB-UniRule"/>
</dbReference>
<dbReference type="InterPro" id="IPR020568">
    <property type="entry name" value="Ribosomal_Su5_D2-typ_SF"/>
</dbReference>
<dbReference type="Gene3D" id="3.30.230.10">
    <property type="match status" value="1"/>
</dbReference>
<keyword evidence="7 10" id="KW-0067">ATP-binding</keyword>
<dbReference type="PIRSF" id="PIRSF010376">
    <property type="entry name" value="IspE"/>
    <property type="match status" value="1"/>
</dbReference>
<evidence type="ECO:0000259" key="12">
    <source>
        <dbReference type="Pfam" id="PF08544"/>
    </source>
</evidence>
<dbReference type="InterPro" id="IPR006204">
    <property type="entry name" value="GHMP_kinase_N_dom"/>
</dbReference>
<keyword evidence="8 10" id="KW-0414">Isoprene biosynthesis</keyword>
<dbReference type="PANTHER" id="PTHR43527:SF2">
    <property type="entry name" value="4-DIPHOSPHOCYTIDYL-2-C-METHYL-D-ERYTHRITOL KINASE, CHLOROPLASTIC"/>
    <property type="match status" value="1"/>
</dbReference>
<feature type="domain" description="GHMP kinase C-terminal" evidence="12">
    <location>
        <begin position="203"/>
        <end position="265"/>
    </location>
</feature>
<dbReference type="NCBIfam" id="TIGR00154">
    <property type="entry name" value="ispE"/>
    <property type="match status" value="1"/>
</dbReference>
<keyword evidence="5 10" id="KW-0547">Nucleotide-binding</keyword>
<keyword evidence="4 10" id="KW-0808">Transferase</keyword>
<evidence type="ECO:0000313" key="13">
    <source>
        <dbReference type="EMBL" id="PCI80998.1"/>
    </source>
</evidence>